<dbReference type="EMBL" id="JAPZBR010000005">
    <property type="protein sequence ID" value="KAJ5354001.1"/>
    <property type="molecule type" value="Genomic_DNA"/>
</dbReference>
<feature type="compositionally biased region" description="Basic and acidic residues" evidence="1">
    <location>
        <begin position="275"/>
        <end position="284"/>
    </location>
</feature>
<feature type="compositionally biased region" description="Basic and acidic residues" evidence="1">
    <location>
        <begin position="332"/>
        <end position="346"/>
    </location>
</feature>
<feature type="compositionally biased region" description="Basic and acidic residues" evidence="1">
    <location>
        <begin position="165"/>
        <end position="179"/>
    </location>
</feature>
<dbReference type="AlphaFoldDB" id="A0A9W9R5D7"/>
<name>A0A9W9R5D7_PENBR</name>
<keyword evidence="4" id="KW-1185">Reference proteome</keyword>
<gene>
    <name evidence="3" type="ORF">N7541_006565</name>
</gene>
<evidence type="ECO:0000313" key="3">
    <source>
        <dbReference type="EMBL" id="KAJ5354001.1"/>
    </source>
</evidence>
<feature type="compositionally biased region" description="Polar residues" evidence="1">
    <location>
        <begin position="23"/>
        <end position="32"/>
    </location>
</feature>
<dbReference type="PANTHER" id="PTHR42081:SF1">
    <property type="entry name" value="ZINC FINGER PROTEIN DHHC DOMAIN CONTAINING PROTEIN"/>
    <property type="match status" value="1"/>
</dbReference>
<comment type="caution">
    <text evidence="3">The sequence shown here is derived from an EMBL/GenBank/DDBJ whole genome shotgun (WGS) entry which is preliminary data.</text>
</comment>
<dbReference type="PANTHER" id="PTHR42081">
    <property type="entry name" value="ZINC FINGER PROTEIN DHHC DOMAIN CONTAINING PROTEIN"/>
    <property type="match status" value="1"/>
</dbReference>
<dbReference type="Pfam" id="PF26118">
    <property type="entry name" value="DUF8035"/>
    <property type="match status" value="1"/>
</dbReference>
<dbReference type="InterPro" id="IPR058348">
    <property type="entry name" value="DUF8035"/>
</dbReference>
<feature type="compositionally biased region" description="Basic and acidic residues" evidence="1">
    <location>
        <begin position="519"/>
        <end position="537"/>
    </location>
</feature>
<protein>
    <recommendedName>
        <fullName evidence="2">DUF8035 domain-containing protein</fullName>
    </recommendedName>
</protein>
<feature type="compositionally biased region" description="Acidic residues" evidence="1">
    <location>
        <begin position="669"/>
        <end position="679"/>
    </location>
</feature>
<feature type="compositionally biased region" description="Basic and acidic residues" evidence="1">
    <location>
        <begin position="198"/>
        <end position="207"/>
    </location>
</feature>
<feature type="compositionally biased region" description="Basic residues" evidence="1">
    <location>
        <begin position="488"/>
        <end position="509"/>
    </location>
</feature>
<organism evidence="3 4">
    <name type="scientific">Penicillium brevicompactum</name>
    <dbReference type="NCBI Taxonomy" id="5074"/>
    <lineage>
        <taxon>Eukaryota</taxon>
        <taxon>Fungi</taxon>
        <taxon>Dikarya</taxon>
        <taxon>Ascomycota</taxon>
        <taxon>Pezizomycotina</taxon>
        <taxon>Eurotiomycetes</taxon>
        <taxon>Eurotiomycetidae</taxon>
        <taxon>Eurotiales</taxon>
        <taxon>Aspergillaceae</taxon>
        <taxon>Penicillium</taxon>
    </lineage>
</organism>
<reference evidence="3" key="2">
    <citation type="journal article" date="2023" name="IMA Fungus">
        <title>Comparative genomic study of the Penicillium genus elucidates a diverse pangenome and 15 lateral gene transfer events.</title>
        <authorList>
            <person name="Petersen C."/>
            <person name="Sorensen T."/>
            <person name="Nielsen M.R."/>
            <person name="Sondergaard T.E."/>
            <person name="Sorensen J.L."/>
            <person name="Fitzpatrick D.A."/>
            <person name="Frisvad J.C."/>
            <person name="Nielsen K.L."/>
        </authorList>
    </citation>
    <scope>NUCLEOTIDE SEQUENCE</scope>
    <source>
        <strain evidence="3">IBT 35675</strain>
    </source>
</reference>
<evidence type="ECO:0000313" key="4">
    <source>
        <dbReference type="Proteomes" id="UP001148299"/>
    </source>
</evidence>
<proteinExistence type="predicted"/>
<feature type="compositionally biased region" description="Basic and acidic residues" evidence="1">
    <location>
        <begin position="638"/>
        <end position="668"/>
    </location>
</feature>
<evidence type="ECO:0000259" key="2">
    <source>
        <dbReference type="Pfam" id="PF26118"/>
    </source>
</evidence>
<evidence type="ECO:0000256" key="1">
    <source>
        <dbReference type="SAM" id="MobiDB-lite"/>
    </source>
</evidence>
<accession>A0A9W9R5D7</accession>
<feature type="region of interest" description="Disordered" evidence="1">
    <location>
        <begin position="72"/>
        <end position="590"/>
    </location>
</feature>
<reference evidence="3" key="1">
    <citation type="submission" date="2022-12" db="EMBL/GenBank/DDBJ databases">
        <authorList>
            <person name="Petersen C."/>
        </authorList>
    </citation>
    <scope>NUCLEOTIDE SEQUENCE</scope>
    <source>
        <strain evidence="3">IBT 35675</strain>
    </source>
</reference>
<feature type="compositionally biased region" description="Basic residues" evidence="1">
    <location>
        <begin position="180"/>
        <end position="197"/>
    </location>
</feature>
<feature type="compositionally biased region" description="Basic residues" evidence="1">
    <location>
        <begin position="431"/>
        <end position="445"/>
    </location>
</feature>
<sequence>MSSHRYLSPSRGRHTLIDPMRASTGTVQTGSSYDPYDAPRRHNYDDYPSDTGYASAYGYRPARASTLEAHPVSTHRVHDATASAKKRTEYSIQPTRHRSNTASAAEFTPHVRRVAPDTSRHHLSPVQHSIQRRSPSPLPSASEPHVVTASPRHPAHRRLYSTDYASDHGRRDPRDDGKHRTAHSSSRHHPPSYSRRHPAYDGLRKGDDIDDFDAYSYTTPREQFDRDYPVKPRTRSSRYSLDRPMSISGMEDSPQWVARKERPRGPPPTSWGFDKIPHQRERSSTRKSHDHRNTHRSKEEIHDQALVAVPHDSDEEYLPRHERSHRRHRRHHESDRGHHYADHSPNPHDSSALVAPLATMGLGTAALGGGYSDVEDFDRHRPSRRVHRRGHDDRDGHGPDPTQTSSRDLVTAAPGAEKNSQSYLDPEEAHRHGRRRRSRSRRRTHHNDAETSDDDLQKYRREAAAPAQPRYGNSSTDTFDSEHDHGRDRSRHRRPRDHSRGHHRSRSRHRLLEDGTSSEPRRSPPNDITKDDSRRVVAVEPPAAPKEPEAVPPKGILKAPRPAFPEEPNPVREGVAPLKDATKEGIPPGARWTKIDRRLVNPEALEAGNERFEERSDYVIVLRVLSKEEIQLYAVKTQEIRDTRHREQARERRKSRDETQRHGRHGEESSSDDEDEGDDEPKQLEAPHDPDEWRPVLPERPRETTHSAPDGQRPRMAVPSATPA</sequence>
<feature type="region of interest" description="Disordered" evidence="1">
    <location>
        <begin position="1"/>
        <end position="49"/>
    </location>
</feature>
<dbReference type="Proteomes" id="UP001148299">
    <property type="component" value="Unassembled WGS sequence"/>
</dbReference>
<feature type="compositionally biased region" description="Basic residues" evidence="1">
    <location>
        <begin position="322"/>
        <end position="331"/>
    </location>
</feature>
<feature type="compositionally biased region" description="Basic and acidic residues" evidence="1">
    <location>
        <begin position="680"/>
        <end position="705"/>
    </location>
</feature>
<feature type="domain" description="DUF8035" evidence="2">
    <location>
        <begin position="590"/>
        <end position="642"/>
    </location>
</feature>
<feature type="region of interest" description="Disordered" evidence="1">
    <location>
        <begin position="632"/>
        <end position="724"/>
    </location>
</feature>
<feature type="compositionally biased region" description="Basic residues" evidence="1">
    <location>
        <begin position="285"/>
        <end position="295"/>
    </location>
</feature>